<dbReference type="EMBL" id="MU848868">
    <property type="protein sequence ID" value="KAK2631990.1"/>
    <property type="molecule type" value="Genomic_DNA"/>
</dbReference>
<dbReference type="STRING" id="71139.A0A058ZTL8"/>
<dbReference type="Proteomes" id="UP000030711">
    <property type="component" value="Unassembled WGS sequence"/>
</dbReference>
<reference evidence="4" key="1">
    <citation type="submission" date="2013-07" db="EMBL/GenBank/DDBJ databases">
        <title>The genome of Eucalyptus grandis.</title>
        <authorList>
            <person name="Schmutz J."/>
            <person name="Hayes R."/>
            <person name="Myburg A."/>
            <person name="Tuskan G."/>
            <person name="Grattapaglia D."/>
            <person name="Rokhsar D.S."/>
        </authorList>
    </citation>
    <scope>NUCLEOTIDE SEQUENCE</scope>
    <source>
        <tissue evidence="4">Leaf extractions</tissue>
    </source>
</reference>
<sequence>MSGKFKKQVSRSKLLTCTLVWNCEGNLLRSEGGSHNMPEDTFTKKKNMLKDTCLSFALFKILRLRYAGYSLPPKAHEDAWKLIRDGLLLQEDGYERAFRVVEVELMFLYDFFYTKYGILFESSWLLNKLAELIYVVVGIWATTSLLKHYKRPNSNCRLTNLPNGLSVDVLMTSMMIISFFIVEFMQFFFMFFSEWTKVIWICEYVKNKSWQNKAWIEWIIRVICEVQLLKPWERKLRQYIFLESYFYKPTFFLNNMIMAAYIDQTRYGQKQSSPIKLHKEVKKAVLNALKSIKDTKLKNGRDSLIENDVEQLLWACKLETQTQVILVWHIATSFCEHQKPERLGSPEWTNFLVATNLSKYLAYLVAFAPRLLPDHPYVAEYVFDQAIIEARKFFNGCKTMEKLVTKIEGDSRLAEEKTVIGRGAKLRKQLIDNTYEKSIWKILADFWVELVLYVAPSDDAQAHVEHLTRGGEFVTHLWVLLSHADIKRDHSIG</sequence>
<feature type="domain" description="DUF4220" evidence="2">
    <location>
        <begin position="12"/>
        <end position="243"/>
    </location>
</feature>
<name>A0A058ZTL8_EUCGR</name>
<dbReference type="AlphaFoldDB" id="A0A058ZTL8"/>
<reference evidence="3" key="2">
    <citation type="journal article" date="2014" name="Nature">
        <title>The genome of Eucalyptus grandis.</title>
        <authorList>
            <person name="Myburg A.A."/>
            <person name="Grattapaglia D."/>
            <person name="Tuskan G.A."/>
            <person name="Hellsten U."/>
            <person name="Hayes R.D."/>
            <person name="Grimwood J."/>
            <person name="Jenkins J."/>
            <person name="Lindquist E."/>
            <person name="Tice H."/>
            <person name="Bauer D."/>
            <person name="Goodstein D.M."/>
            <person name="Dubchak I."/>
            <person name="Poliakov A."/>
            <person name="Mizrachi E."/>
            <person name="Kullan A.R."/>
            <person name="Hussey S.G."/>
            <person name="Pinard D."/>
            <person name="van der Merwe K."/>
            <person name="Singh P."/>
            <person name="van Jaarsveld I."/>
            <person name="Silva-Junior O.B."/>
            <person name="Togawa R.C."/>
            <person name="Pappas M.R."/>
            <person name="Faria D.A."/>
            <person name="Sansaloni C.P."/>
            <person name="Petroli C.D."/>
            <person name="Yang X."/>
            <person name="Ranjan P."/>
            <person name="Tschaplinski T.J."/>
            <person name="Ye C.Y."/>
            <person name="Li T."/>
            <person name="Sterck L."/>
            <person name="Vanneste K."/>
            <person name="Murat F."/>
            <person name="Soler M."/>
            <person name="Clemente H.S."/>
            <person name="Saidi N."/>
            <person name="Cassan-Wang H."/>
            <person name="Dunand C."/>
            <person name="Hefer C.A."/>
            <person name="Bornberg-Bauer E."/>
            <person name="Kersting A.R."/>
            <person name="Vining K."/>
            <person name="Amarasinghe V."/>
            <person name="Ranik M."/>
            <person name="Naithani S."/>
            <person name="Elser J."/>
            <person name="Boyd A.E."/>
            <person name="Liston A."/>
            <person name="Spatafora J.W."/>
            <person name="Dharmwardhana P."/>
            <person name="Raja R."/>
            <person name="Sullivan C."/>
            <person name="Romanel E."/>
            <person name="Alves-Ferreira M."/>
            <person name="Kulheim C."/>
            <person name="Foley W."/>
            <person name="Carocha V."/>
            <person name="Paiva J."/>
            <person name="Kudrna D."/>
            <person name="Brommonschenkel S.H."/>
            <person name="Pasquali G."/>
            <person name="Byrne M."/>
            <person name="Rigault P."/>
            <person name="Tibbits J."/>
            <person name="Spokevicius A."/>
            <person name="Jones R.C."/>
            <person name="Steane D.A."/>
            <person name="Vaillancourt R.E."/>
            <person name="Potts B.M."/>
            <person name="Joubert F."/>
            <person name="Barry K."/>
            <person name="Pappas G.J."/>
            <person name="Strauss S.H."/>
            <person name="Jaiswal P."/>
            <person name="Grima-Pettenati J."/>
            <person name="Salse J."/>
            <person name="Van de Peer Y."/>
            <person name="Rokhsar D.S."/>
            <person name="Schmutz J."/>
        </authorList>
    </citation>
    <scope>NUCLEOTIDE SEQUENCE</scope>
    <source>
        <tissue evidence="3">Leaf extractions</tissue>
    </source>
</reference>
<keyword evidence="1" id="KW-0812">Transmembrane</keyword>
<protein>
    <recommendedName>
        <fullName evidence="2">DUF4220 domain-containing protein</fullName>
    </recommendedName>
</protein>
<dbReference type="InParanoid" id="A0A058ZTL8"/>
<dbReference type="Pfam" id="PF13968">
    <property type="entry name" value="DUF4220"/>
    <property type="match status" value="1"/>
</dbReference>
<dbReference type="InterPro" id="IPR025315">
    <property type="entry name" value="DUF4220"/>
</dbReference>
<dbReference type="Pfam" id="PF04578">
    <property type="entry name" value="DUF594"/>
    <property type="match status" value="1"/>
</dbReference>
<dbReference type="Gramene" id="KCW44370">
    <property type="protein sequence ID" value="KCW44370"/>
    <property type="gene ID" value="EUGRSUZ_L02157"/>
</dbReference>
<gene>
    <name evidence="4" type="ORF">EUGRSUZ_L02157</name>
</gene>
<proteinExistence type="predicted"/>
<accession>A0A058ZTL8</accession>
<feature type="transmembrane region" description="Helical" evidence="1">
    <location>
        <begin position="169"/>
        <end position="192"/>
    </location>
</feature>
<organism evidence="4">
    <name type="scientific">Eucalyptus grandis</name>
    <name type="common">Flooded gum</name>
    <dbReference type="NCBI Taxonomy" id="71139"/>
    <lineage>
        <taxon>Eukaryota</taxon>
        <taxon>Viridiplantae</taxon>
        <taxon>Streptophyta</taxon>
        <taxon>Embryophyta</taxon>
        <taxon>Tracheophyta</taxon>
        <taxon>Spermatophyta</taxon>
        <taxon>Magnoliopsida</taxon>
        <taxon>eudicotyledons</taxon>
        <taxon>Gunneridae</taxon>
        <taxon>Pentapetalae</taxon>
        <taxon>rosids</taxon>
        <taxon>malvids</taxon>
        <taxon>Myrtales</taxon>
        <taxon>Myrtaceae</taxon>
        <taxon>Myrtoideae</taxon>
        <taxon>Eucalypteae</taxon>
        <taxon>Eucalyptus</taxon>
    </lineage>
</organism>
<keyword evidence="1" id="KW-0472">Membrane</keyword>
<dbReference type="eggNOG" id="ENOG502QSWW">
    <property type="taxonomic scope" value="Eukaryota"/>
</dbReference>
<dbReference type="EMBL" id="KK199385">
    <property type="protein sequence ID" value="KCW44370.1"/>
    <property type="molecule type" value="Genomic_DNA"/>
</dbReference>
<reference evidence="3" key="4">
    <citation type="submission" date="2023-07" db="EMBL/GenBank/DDBJ databases">
        <authorList>
            <person name="Myburg A.A."/>
            <person name="Grattapaglia D."/>
            <person name="Tuskan G.A."/>
            <person name="Hellsten U."/>
            <person name="Hayes R.D."/>
            <person name="Grimwood J."/>
            <person name="Jenkins J."/>
            <person name="Lindquist E."/>
            <person name="Tice H."/>
            <person name="Bauer D."/>
            <person name="Goodstein D.M."/>
            <person name="Dubchak I."/>
            <person name="Poliakov A."/>
            <person name="Mizrachi E."/>
            <person name="Kullan A.R."/>
            <person name="Hussey S.G."/>
            <person name="Pinard D."/>
            <person name="Van D.M."/>
            <person name="Singh P."/>
            <person name="Van J.I."/>
            <person name="Silva-Junior O.B."/>
            <person name="Togawa R.C."/>
            <person name="Pappas M.R."/>
            <person name="Faria D.A."/>
            <person name="Sansaloni C.P."/>
            <person name="Petroli C.D."/>
            <person name="Yang X."/>
            <person name="Ranjan P."/>
            <person name="Tschaplinski T.J."/>
            <person name="Ye C.Y."/>
            <person name="Li T."/>
            <person name="Sterck L."/>
            <person name="Vanneste K."/>
            <person name="Murat F."/>
            <person name="Soler M."/>
            <person name="Clemente H.S."/>
            <person name="Saidi N."/>
            <person name="Cassan-Wang H."/>
            <person name="Dunand C."/>
            <person name="Hefer C.A."/>
            <person name="Bornberg-Bauer E."/>
            <person name="Kersting A.R."/>
            <person name="Vining K."/>
            <person name="Amarasinghe V."/>
            <person name="Ranik M."/>
            <person name="Naithani S."/>
            <person name="Elser J."/>
            <person name="Boyd A.E."/>
            <person name="Liston A."/>
            <person name="Spatafora J.W."/>
            <person name="Dharmwardhana P."/>
            <person name="Raja R."/>
            <person name="Sullivan C."/>
            <person name="Romanel E."/>
            <person name="Alves-Ferreira M."/>
            <person name="Kulheim C."/>
            <person name="Foley W."/>
            <person name="Carocha V."/>
            <person name="Paiva J."/>
            <person name="Kudrna D."/>
            <person name="Brommonschenkel S.H."/>
            <person name="Pasquali G."/>
            <person name="Byrne M."/>
            <person name="Rigault P."/>
            <person name="Tibbits J."/>
            <person name="Spokevicius A."/>
            <person name="Jones R.C."/>
            <person name="Steane D.A."/>
            <person name="Vaillancourt R.E."/>
            <person name="Potts B.M."/>
            <person name="Joubert F."/>
            <person name="Barry K."/>
            <person name="Pappas G.J."/>
            <person name="Strauss S.H."/>
            <person name="Jaiswal P."/>
            <person name="Grima-Pettenati J."/>
            <person name="Salse J."/>
            <person name="Van D.P."/>
            <person name="Rokhsar D.S."/>
            <person name="Schmutz J."/>
        </authorList>
    </citation>
    <scope>NUCLEOTIDE SEQUENCE</scope>
    <source>
        <tissue evidence="3">Leaf extractions</tissue>
    </source>
</reference>
<reference evidence="3" key="3">
    <citation type="submission" date="2023-04" db="EMBL/GenBank/DDBJ databases">
        <title>WGS assembly of Eucalyptus grandis.</title>
        <authorList>
            <person name="Myburg A."/>
            <person name="Grattapaglia D."/>
            <person name="Tuskan G."/>
            <person name="Hellsten U."/>
            <person name="Hayes R."/>
            <person name="Grimwood J."/>
            <person name="Jenkins J."/>
            <person name="Lindquist E."/>
            <person name="Tice H."/>
            <person name="Bauer D."/>
            <person name="Goodstein D."/>
            <person name="Dubchak I."/>
            <person name="Poliakov A."/>
            <person name="Mizrachi E."/>
            <person name="Kullan A."/>
            <person name="Hussey S."/>
            <person name="Pinard D."/>
            <person name="Van D."/>
            <person name="Singh P."/>
            <person name="Van J."/>
            <person name="Silva-Junior O."/>
            <person name="Togawa R."/>
            <person name="Pappas M."/>
            <person name="Faria D."/>
            <person name="Sansaloni C."/>
            <person name="Petroli C."/>
            <person name="Yang X."/>
            <person name="Ranjan P."/>
            <person name="Tschaplinski T."/>
            <person name="Ye C."/>
            <person name="Li T."/>
            <person name="Sterck L."/>
            <person name="Vanneste K."/>
            <person name="Murat F."/>
            <person name="Soler M."/>
            <person name="Clemente H."/>
            <person name="Saidi N."/>
            <person name="Cassan-Wang H."/>
            <person name="Dunand C."/>
            <person name="Hefer C."/>
            <person name="Bornberg-Bauer E."/>
            <person name="Kersting A."/>
            <person name="Vining K."/>
            <person name="Amarasinghe V."/>
            <person name="Ranik M."/>
            <person name="Naithani S."/>
            <person name="Elser J."/>
            <person name="Boyd A."/>
            <person name="Liston A."/>
            <person name="Spatafora J."/>
            <person name="Dharmwardhana P."/>
            <person name="Raja R."/>
            <person name="Sullivan C."/>
            <person name="Romanel E."/>
            <person name="Alves-Ferreira M."/>
            <person name="Kulheim C."/>
            <person name="Foley W."/>
            <person name="Carocha V."/>
            <person name="Paiva J."/>
            <person name="Kudrna D."/>
            <person name="Brommonschenkel S."/>
            <person name="Pasquali G."/>
            <person name="Byrne M."/>
            <person name="Rigault P."/>
            <person name="Tibbits J."/>
            <person name="Spokevicius A."/>
            <person name="Jones R."/>
            <person name="Steane D."/>
            <person name="Vaillancourt R."/>
            <person name="Potts B."/>
            <person name="Joubert F."/>
            <person name="Barry K."/>
            <person name="Pappas G."/>
            <person name="Strauss S."/>
            <person name="Jaiswal P."/>
            <person name="Grima-Pettenati J."/>
            <person name="Salse J."/>
            <person name="Van D."/>
            <person name="Rokhsar D."/>
            <person name="Schmutz J."/>
        </authorList>
    </citation>
    <scope>NUCLEOTIDE SEQUENCE</scope>
    <source>
        <tissue evidence="3">Leaf extractions</tissue>
    </source>
</reference>
<dbReference type="PANTHER" id="PTHR31325">
    <property type="entry name" value="OS01G0798800 PROTEIN-RELATED"/>
    <property type="match status" value="1"/>
</dbReference>
<evidence type="ECO:0000259" key="2">
    <source>
        <dbReference type="Pfam" id="PF13968"/>
    </source>
</evidence>
<keyword evidence="1" id="KW-1133">Transmembrane helix</keyword>
<evidence type="ECO:0000313" key="3">
    <source>
        <dbReference type="EMBL" id="KAK2631990.1"/>
    </source>
</evidence>
<keyword evidence="5" id="KW-1185">Reference proteome</keyword>
<evidence type="ECO:0000256" key="1">
    <source>
        <dbReference type="SAM" id="Phobius"/>
    </source>
</evidence>
<evidence type="ECO:0000313" key="4">
    <source>
        <dbReference type="EMBL" id="KCW44370.1"/>
    </source>
</evidence>
<dbReference type="OMA" id="VIWICEY"/>
<dbReference type="InterPro" id="IPR007658">
    <property type="entry name" value="DUF594"/>
</dbReference>
<evidence type="ECO:0000313" key="5">
    <source>
        <dbReference type="Proteomes" id="UP000030711"/>
    </source>
</evidence>